<feature type="transmembrane region" description="Helical" evidence="1">
    <location>
        <begin position="57"/>
        <end position="77"/>
    </location>
</feature>
<feature type="transmembrane region" description="Helical" evidence="1">
    <location>
        <begin position="200"/>
        <end position="218"/>
    </location>
</feature>
<dbReference type="InterPro" id="IPR023201">
    <property type="entry name" value="SecY_dom_sf"/>
</dbReference>
<keyword evidence="1" id="KW-1133">Transmembrane helix</keyword>
<evidence type="ECO:0000313" key="3">
    <source>
        <dbReference type="Proteomes" id="UP001220377"/>
    </source>
</evidence>
<dbReference type="SUPFAM" id="SSF103491">
    <property type="entry name" value="Preprotein translocase SecY subunit"/>
    <property type="match status" value="1"/>
</dbReference>
<gene>
    <name evidence="2" type="ORF">PQ472_02240</name>
</gene>
<feature type="transmembrane region" description="Helical" evidence="1">
    <location>
        <begin position="292"/>
        <end position="311"/>
    </location>
</feature>
<keyword evidence="1" id="KW-0812">Transmembrane</keyword>
<dbReference type="EMBL" id="CP117884">
    <property type="protein sequence ID" value="WDF83072.1"/>
    <property type="molecule type" value="Genomic_DNA"/>
</dbReference>
<keyword evidence="1" id="KW-0472">Membrane</keyword>
<feature type="transmembrane region" description="Helical" evidence="1">
    <location>
        <begin position="98"/>
        <end position="117"/>
    </location>
</feature>
<dbReference type="PRINTS" id="PR00303">
    <property type="entry name" value="SECYTRNLCASE"/>
</dbReference>
<dbReference type="RefSeq" id="WP_274260975.1">
    <property type="nucleotide sequence ID" value="NZ_CP117884.1"/>
</dbReference>
<feature type="transmembrane region" description="Helical" evidence="1">
    <location>
        <begin position="239"/>
        <end position="261"/>
    </location>
</feature>
<dbReference type="PIRSF" id="PIRSF004557">
    <property type="entry name" value="SecY"/>
    <property type="match status" value="1"/>
</dbReference>
<feature type="transmembrane region" description="Helical" evidence="1">
    <location>
        <begin position="344"/>
        <end position="365"/>
    </location>
</feature>
<keyword evidence="3" id="KW-1185">Reference proteome</keyword>
<accession>A0ABY7WSB0</accession>
<name>A0ABY7WSB0_9LACO</name>
<organism evidence="2 3">
    <name type="scientific">Lacticaseibacillus pabuli</name>
    <dbReference type="NCBI Taxonomy" id="3025672"/>
    <lineage>
        <taxon>Bacteria</taxon>
        <taxon>Bacillati</taxon>
        <taxon>Bacillota</taxon>
        <taxon>Bacilli</taxon>
        <taxon>Lactobacillales</taxon>
        <taxon>Lactobacillaceae</taxon>
        <taxon>Lacticaseibacillus</taxon>
    </lineage>
</organism>
<dbReference type="Gene3D" id="1.10.3370.10">
    <property type="entry name" value="SecY subunit domain"/>
    <property type="match status" value="1"/>
</dbReference>
<dbReference type="Proteomes" id="UP001220377">
    <property type="component" value="Chromosome"/>
</dbReference>
<feature type="transmembrane region" description="Helical" evidence="1">
    <location>
        <begin position="371"/>
        <end position="392"/>
    </location>
</feature>
<feature type="transmembrane region" description="Helical" evidence="1">
    <location>
        <begin position="164"/>
        <end position="180"/>
    </location>
</feature>
<dbReference type="Pfam" id="PF00344">
    <property type="entry name" value="SecY"/>
    <property type="match status" value="1"/>
</dbReference>
<dbReference type="InterPro" id="IPR002208">
    <property type="entry name" value="SecY/SEC61-alpha"/>
</dbReference>
<sequence>MNNHSLIKRCLWTLFLVAILAAGQQMILPSVDALAAGKVLAKGSFLQIFGSATGGRLSMPTLFSLGLSPYMTSMIVWSAIQSLDISSINGLSMRRTGIIQRIITLVIAILQAWGLVLTVHVALKPMPISLFEYTYDLSPLFTGLVLVAGAMMVAWLADVNNDKGIGSTVIMIVPGLVINMPSTLSRGWGGTTYALTPNHLLIAGIVAVLFTYVAVFLYQAELRLKLQRPMLESDYSNSYVPMKLLTAGAMPFMFSTSLFSLPQFLVRGTGLNGTAAGAAIMSWTDYRSWRGLVLYALVLTLLGYAFGYMSTRPTQTAKSLKYSGDYFFGVAPGDATERFLTRHFFIICTFGNLIEIVIGVVPLLLENVYHGAANFSLFLGNLFIVVTIFDTIMQQFRALRSKYQYRLFA</sequence>
<protein>
    <submittedName>
        <fullName evidence="2">Preprotein translocase subunit SecY</fullName>
    </submittedName>
</protein>
<evidence type="ECO:0000313" key="2">
    <source>
        <dbReference type="EMBL" id="WDF83072.1"/>
    </source>
</evidence>
<evidence type="ECO:0000256" key="1">
    <source>
        <dbReference type="SAM" id="Phobius"/>
    </source>
</evidence>
<reference evidence="2 3" key="1">
    <citation type="submission" date="2023-02" db="EMBL/GenBank/DDBJ databases">
        <title>Genome sequence of Lacticaseibacillus sp. KACC 23028.</title>
        <authorList>
            <person name="Kim S."/>
            <person name="Heo J."/>
            <person name="Kwon S.-W."/>
        </authorList>
    </citation>
    <scope>NUCLEOTIDE SEQUENCE [LARGE SCALE GENOMIC DNA]</scope>
    <source>
        <strain evidence="2 3">KACC 23028</strain>
    </source>
</reference>
<feature type="transmembrane region" description="Helical" evidence="1">
    <location>
        <begin position="137"/>
        <end position="157"/>
    </location>
</feature>
<proteinExistence type="predicted"/>